<dbReference type="PANTHER" id="PTHR24559:SF444">
    <property type="entry name" value="REVERSE TRANSCRIPTASE DOMAIN-CONTAINING PROTEIN"/>
    <property type="match status" value="1"/>
</dbReference>
<dbReference type="Gene3D" id="3.30.70.270">
    <property type="match status" value="1"/>
</dbReference>
<dbReference type="InterPro" id="IPR043502">
    <property type="entry name" value="DNA/RNA_pol_sf"/>
</dbReference>
<sequence length="159" mass="18819">MEISQWKEDQRKVFQITEPYYAINTIEDFFKKYFSLFYENSKKYGKTNVLQHQIETTAHSPIKQPKRRLPLMIKYQVELMVQDLLKEGIIEKSISPWSSNLVVVKKKDGSKILCIDYRILNSVTIKNAFILPRKNEILDALKRIKSFSTIDLFSGYYQI</sequence>
<evidence type="ECO:0000313" key="1">
    <source>
        <dbReference type="EMBL" id="KII71682.1"/>
    </source>
</evidence>
<dbReference type="SUPFAM" id="SSF56672">
    <property type="entry name" value="DNA/RNA polymerases"/>
    <property type="match status" value="1"/>
</dbReference>
<dbReference type="EMBL" id="JWZT01001671">
    <property type="protein sequence ID" value="KII71682.1"/>
    <property type="molecule type" value="Genomic_DNA"/>
</dbReference>
<gene>
    <name evidence="1" type="ORF">RF11_11484</name>
</gene>
<name>A0A0C2NCJ2_THEKT</name>
<dbReference type="OrthoDB" id="6262013at2759"/>
<dbReference type="OMA" id="NGELECF"/>
<reference evidence="1 2" key="1">
    <citation type="journal article" date="2014" name="Genome Biol. Evol.">
        <title>The genome of the myxosporean Thelohanellus kitauei shows adaptations to nutrient acquisition within its fish host.</title>
        <authorList>
            <person name="Yang Y."/>
            <person name="Xiong J."/>
            <person name="Zhou Z."/>
            <person name="Huo F."/>
            <person name="Miao W."/>
            <person name="Ran C."/>
            <person name="Liu Y."/>
            <person name="Zhang J."/>
            <person name="Feng J."/>
            <person name="Wang M."/>
            <person name="Wang M."/>
            <person name="Wang L."/>
            <person name="Yao B."/>
        </authorList>
    </citation>
    <scope>NUCLEOTIDE SEQUENCE [LARGE SCALE GENOMIC DNA]</scope>
    <source>
        <strain evidence="1">Wuqing</strain>
    </source>
</reference>
<protein>
    <submittedName>
        <fullName evidence="1">Retrovirus-related Pol polyprotein</fullName>
    </submittedName>
</protein>
<keyword evidence="2" id="KW-1185">Reference proteome</keyword>
<dbReference type="Gene3D" id="3.10.10.10">
    <property type="entry name" value="HIV Type 1 Reverse Transcriptase, subunit A, domain 1"/>
    <property type="match status" value="1"/>
</dbReference>
<proteinExistence type="predicted"/>
<dbReference type="Proteomes" id="UP000031668">
    <property type="component" value="Unassembled WGS sequence"/>
</dbReference>
<accession>A0A0C2NCJ2</accession>
<comment type="caution">
    <text evidence="1">The sequence shown here is derived from an EMBL/GenBank/DDBJ whole genome shotgun (WGS) entry which is preliminary data.</text>
</comment>
<dbReference type="InterPro" id="IPR043128">
    <property type="entry name" value="Rev_trsase/Diguanyl_cyclase"/>
</dbReference>
<dbReference type="AlphaFoldDB" id="A0A0C2NCJ2"/>
<dbReference type="InterPro" id="IPR053134">
    <property type="entry name" value="RNA-dir_DNA_polymerase"/>
</dbReference>
<dbReference type="CDD" id="cd01647">
    <property type="entry name" value="RT_LTR"/>
    <property type="match status" value="1"/>
</dbReference>
<organism evidence="1 2">
    <name type="scientific">Thelohanellus kitauei</name>
    <name type="common">Myxosporean</name>
    <dbReference type="NCBI Taxonomy" id="669202"/>
    <lineage>
        <taxon>Eukaryota</taxon>
        <taxon>Metazoa</taxon>
        <taxon>Cnidaria</taxon>
        <taxon>Myxozoa</taxon>
        <taxon>Myxosporea</taxon>
        <taxon>Bivalvulida</taxon>
        <taxon>Platysporina</taxon>
        <taxon>Myxobolidae</taxon>
        <taxon>Thelohanellus</taxon>
    </lineage>
</organism>
<dbReference type="PANTHER" id="PTHR24559">
    <property type="entry name" value="TRANSPOSON TY3-I GAG-POL POLYPROTEIN"/>
    <property type="match status" value="1"/>
</dbReference>
<evidence type="ECO:0000313" key="2">
    <source>
        <dbReference type="Proteomes" id="UP000031668"/>
    </source>
</evidence>